<evidence type="ECO:0000259" key="4">
    <source>
        <dbReference type="PROSITE" id="PS50043"/>
    </source>
</evidence>
<dbReference type="PANTHER" id="PTHR43214">
    <property type="entry name" value="TWO-COMPONENT RESPONSE REGULATOR"/>
    <property type="match status" value="1"/>
</dbReference>
<evidence type="ECO:0000259" key="5">
    <source>
        <dbReference type="PROSITE" id="PS50110"/>
    </source>
</evidence>
<dbReference type="Pfam" id="PF00072">
    <property type="entry name" value="Response_reg"/>
    <property type="match status" value="1"/>
</dbReference>
<proteinExistence type="predicted"/>
<accession>W5W2H2</accession>
<gene>
    <name evidence="6" type="ORF">KALB_2013</name>
</gene>
<dbReference type="PRINTS" id="PR00038">
    <property type="entry name" value="HTHLUXR"/>
</dbReference>
<dbReference type="GO" id="GO:0003677">
    <property type="term" value="F:DNA binding"/>
    <property type="evidence" value="ECO:0007669"/>
    <property type="project" value="UniProtKB-KW"/>
</dbReference>
<dbReference type="CDD" id="cd06170">
    <property type="entry name" value="LuxR_C_like"/>
    <property type="match status" value="1"/>
</dbReference>
<feature type="domain" description="Response regulatory" evidence="5">
    <location>
        <begin position="3"/>
        <end position="119"/>
    </location>
</feature>
<feature type="modified residue" description="4-aspartylphosphate" evidence="3">
    <location>
        <position position="53"/>
    </location>
</feature>
<dbReference type="RefSeq" id="WP_025355565.1">
    <property type="nucleotide sequence ID" value="NZ_CP007155.1"/>
</dbReference>
<protein>
    <submittedName>
        <fullName evidence="6">Two-component system response regulator</fullName>
    </submittedName>
</protein>
<dbReference type="GO" id="GO:0006355">
    <property type="term" value="P:regulation of DNA-templated transcription"/>
    <property type="evidence" value="ECO:0007669"/>
    <property type="project" value="InterPro"/>
</dbReference>
<dbReference type="InterPro" id="IPR039420">
    <property type="entry name" value="WalR-like"/>
</dbReference>
<dbReference type="PROSITE" id="PS50043">
    <property type="entry name" value="HTH_LUXR_2"/>
    <property type="match status" value="1"/>
</dbReference>
<evidence type="ECO:0000313" key="7">
    <source>
        <dbReference type="Proteomes" id="UP000019225"/>
    </source>
</evidence>
<dbReference type="Proteomes" id="UP000019225">
    <property type="component" value="Chromosome"/>
</dbReference>
<organism evidence="6 7">
    <name type="scientific">Kutzneria albida DSM 43870</name>
    <dbReference type="NCBI Taxonomy" id="1449976"/>
    <lineage>
        <taxon>Bacteria</taxon>
        <taxon>Bacillati</taxon>
        <taxon>Actinomycetota</taxon>
        <taxon>Actinomycetes</taxon>
        <taxon>Pseudonocardiales</taxon>
        <taxon>Pseudonocardiaceae</taxon>
        <taxon>Kutzneria</taxon>
    </lineage>
</organism>
<dbReference type="HOGENOM" id="CLU_000445_90_10_11"/>
<reference evidence="6 7" key="1">
    <citation type="journal article" date="2014" name="BMC Genomics">
        <title>Complete genome sequence of producer of the glycopeptide antibiotic Aculeximycin Kutzneria albida DSM 43870T, a representative of minor genus of Pseudonocardiaceae.</title>
        <authorList>
            <person name="Rebets Y."/>
            <person name="Tokovenko B."/>
            <person name="Lushchyk I."/>
            <person name="Ruckert C."/>
            <person name="Zaburannyi N."/>
            <person name="Bechthold A."/>
            <person name="Kalinowski J."/>
            <person name="Luzhetskyy A."/>
        </authorList>
    </citation>
    <scope>NUCLEOTIDE SEQUENCE [LARGE SCALE GENOMIC DNA]</scope>
    <source>
        <strain evidence="6">DSM 43870</strain>
    </source>
</reference>
<dbReference type="CDD" id="cd17535">
    <property type="entry name" value="REC_NarL-like"/>
    <property type="match status" value="1"/>
</dbReference>
<dbReference type="SUPFAM" id="SSF52172">
    <property type="entry name" value="CheY-like"/>
    <property type="match status" value="1"/>
</dbReference>
<dbReference type="STRING" id="1449976.KALB_2013"/>
<name>W5W2H2_9PSEU</name>
<dbReference type="SMART" id="SM00421">
    <property type="entry name" value="HTH_LUXR"/>
    <property type="match status" value="1"/>
</dbReference>
<dbReference type="InterPro" id="IPR001789">
    <property type="entry name" value="Sig_transdc_resp-reg_receiver"/>
</dbReference>
<dbReference type="AlphaFoldDB" id="W5W2H2"/>
<dbReference type="PROSITE" id="PS50110">
    <property type="entry name" value="RESPONSE_REGULATORY"/>
    <property type="match status" value="1"/>
</dbReference>
<sequence>MIRVLLVDDQALVREGMAVILGAQPDIEVVGGCESGQQLLDWTGPAPDVVLLDLYLPGMDGLRTLRLLRAAGGGQPKVLMVTTIGRQREIRQALALGANGFVLKDATGEELAAAVRGACQGITALSGSAARALTSQPADPLTPRERDVLALLGEGLSNKDIAGRLGLAERTVKVHLGNLFGKLGVTSRTQAALLAKTVLGTR</sequence>
<dbReference type="SUPFAM" id="SSF46894">
    <property type="entry name" value="C-terminal effector domain of the bipartite response regulators"/>
    <property type="match status" value="1"/>
</dbReference>
<dbReference type="Gene3D" id="3.40.50.2300">
    <property type="match status" value="1"/>
</dbReference>
<dbReference type="InterPro" id="IPR016032">
    <property type="entry name" value="Sig_transdc_resp-reg_C-effctor"/>
</dbReference>
<dbReference type="Pfam" id="PF00196">
    <property type="entry name" value="GerE"/>
    <property type="match status" value="1"/>
</dbReference>
<dbReference type="PATRIC" id="fig|1449976.3.peg.2006"/>
<keyword evidence="7" id="KW-1185">Reference proteome</keyword>
<evidence type="ECO:0000313" key="6">
    <source>
        <dbReference type="EMBL" id="AHH95383.1"/>
    </source>
</evidence>
<feature type="domain" description="HTH luxR-type" evidence="4">
    <location>
        <begin position="134"/>
        <end position="199"/>
    </location>
</feature>
<dbReference type="EMBL" id="CP007155">
    <property type="protein sequence ID" value="AHH95383.1"/>
    <property type="molecule type" value="Genomic_DNA"/>
</dbReference>
<evidence type="ECO:0000256" key="2">
    <source>
        <dbReference type="ARBA" id="ARBA00023125"/>
    </source>
</evidence>
<dbReference type="SMART" id="SM00448">
    <property type="entry name" value="REC"/>
    <property type="match status" value="1"/>
</dbReference>
<dbReference type="OrthoDB" id="3374006at2"/>
<dbReference type="InterPro" id="IPR011006">
    <property type="entry name" value="CheY-like_superfamily"/>
</dbReference>
<evidence type="ECO:0000256" key="3">
    <source>
        <dbReference type="PROSITE-ProRule" id="PRU00169"/>
    </source>
</evidence>
<evidence type="ECO:0000256" key="1">
    <source>
        <dbReference type="ARBA" id="ARBA00022553"/>
    </source>
</evidence>
<keyword evidence="1 3" id="KW-0597">Phosphoprotein</keyword>
<dbReference type="PROSITE" id="PS00622">
    <property type="entry name" value="HTH_LUXR_1"/>
    <property type="match status" value="1"/>
</dbReference>
<dbReference type="InterPro" id="IPR000792">
    <property type="entry name" value="Tscrpt_reg_LuxR_C"/>
</dbReference>
<keyword evidence="2" id="KW-0238">DNA-binding</keyword>
<dbReference type="KEGG" id="kal:KALB_2013"/>
<dbReference type="eggNOG" id="COG2197">
    <property type="taxonomic scope" value="Bacteria"/>
</dbReference>
<dbReference type="InterPro" id="IPR058245">
    <property type="entry name" value="NreC/VraR/RcsB-like_REC"/>
</dbReference>
<dbReference type="GO" id="GO:0000160">
    <property type="term" value="P:phosphorelay signal transduction system"/>
    <property type="evidence" value="ECO:0007669"/>
    <property type="project" value="InterPro"/>
</dbReference>